<sequence>MSTAPRAPRGAAARTLSARELRRLHFINTLFSHITGHDLYLAAQIKEAIAFSLEELAEKTATLANGAHAGGEAGISVTRQAQEPPPTCTDGATAALSPASKQEAQHTPGGEPAHAFGQEPVDRPRQDKGIEDALFYEEAARLLKTAFARHFPERGFYHWDAAQSLASVTPLFARDEILTGLRHLSAYRESTLLITHLRPALIPAPKRATARRIGEYRELVDFIRQLAASHSAPDSRLQLLFL</sequence>
<dbReference type="Proteomes" id="UP000070058">
    <property type="component" value="Unassembled WGS sequence"/>
</dbReference>
<accession>A0A139SST4</accession>
<evidence type="ECO:0000313" key="2">
    <source>
        <dbReference type="EMBL" id="KXU37531.1"/>
    </source>
</evidence>
<name>A0A139SST4_9BACT</name>
<dbReference type="EMBL" id="LSZQ01000014">
    <property type="protein sequence ID" value="KXU37531.1"/>
    <property type="molecule type" value="Genomic_DNA"/>
</dbReference>
<evidence type="ECO:0000256" key="1">
    <source>
        <dbReference type="SAM" id="MobiDB-lite"/>
    </source>
</evidence>
<dbReference type="AlphaFoldDB" id="A0A139SST4"/>
<reference evidence="3" key="1">
    <citation type="submission" date="2016-02" db="EMBL/GenBank/DDBJ databases">
        <authorList>
            <person name="Sanders J.G."/>
            <person name="Lin J.Y."/>
            <person name="Wertz J.T."/>
            <person name="Russell J.A."/>
            <person name="Moreau C.S."/>
            <person name="Powell S."/>
        </authorList>
    </citation>
    <scope>NUCLEOTIDE SEQUENCE [LARGE SCALE GENOMIC DNA]</scope>
    <source>
        <strain evidence="3">CAG34</strain>
    </source>
</reference>
<keyword evidence="3" id="KW-1185">Reference proteome</keyword>
<dbReference type="RefSeq" id="WP_068628824.1">
    <property type="nucleotide sequence ID" value="NZ_LSZQ01000014.1"/>
</dbReference>
<comment type="caution">
    <text evidence="2">The sequence shown here is derived from an EMBL/GenBank/DDBJ whole genome shotgun (WGS) entry which is preliminary data.</text>
</comment>
<gene>
    <name evidence="2" type="ORF">AXK11_02230</name>
</gene>
<feature type="region of interest" description="Disordered" evidence="1">
    <location>
        <begin position="79"/>
        <end position="124"/>
    </location>
</feature>
<evidence type="ECO:0000313" key="3">
    <source>
        <dbReference type="Proteomes" id="UP000070058"/>
    </source>
</evidence>
<organism evidence="2 3">
    <name type="scientific">Cephaloticoccus primus</name>
    <dbReference type="NCBI Taxonomy" id="1548207"/>
    <lineage>
        <taxon>Bacteria</taxon>
        <taxon>Pseudomonadati</taxon>
        <taxon>Verrucomicrobiota</taxon>
        <taxon>Opitutia</taxon>
        <taxon>Opitutales</taxon>
        <taxon>Opitutaceae</taxon>
        <taxon>Cephaloticoccus</taxon>
    </lineage>
</organism>
<proteinExistence type="predicted"/>
<dbReference type="STRING" id="1548207.AXK11_02230"/>
<protein>
    <submittedName>
        <fullName evidence="2">Uncharacterized protein</fullName>
    </submittedName>
</protein>